<evidence type="ECO:0000256" key="1">
    <source>
        <dbReference type="ARBA" id="ARBA00009175"/>
    </source>
</evidence>
<dbReference type="GO" id="GO:0015689">
    <property type="term" value="P:molybdate ion transport"/>
    <property type="evidence" value="ECO:0007669"/>
    <property type="project" value="InterPro"/>
</dbReference>
<dbReference type="SUPFAM" id="SSF53850">
    <property type="entry name" value="Periplasmic binding protein-like II"/>
    <property type="match status" value="1"/>
</dbReference>
<dbReference type="GO" id="GO:0030973">
    <property type="term" value="F:molybdate ion binding"/>
    <property type="evidence" value="ECO:0007669"/>
    <property type="project" value="TreeGrafter"/>
</dbReference>
<dbReference type="GO" id="GO:0046872">
    <property type="term" value="F:metal ion binding"/>
    <property type="evidence" value="ECO:0007669"/>
    <property type="project" value="UniProtKB-KW"/>
</dbReference>
<dbReference type="PIRSF" id="PIRSF004846">
    <property type="entry name" value="ModA"/>
    <property type="match status" value="1"/>
</dbReference>
<reference evidence="7 8" key="1">
    <citation type="submission" date="2020-08" db="EMBL/GenBank/DDBJ databases">
        <title>Genomic Encyclopedia of Type Strains, Phase IV (KMG-IV): sequencing the most valuable type-strain genomes for metagenomic binning, comparative biology and taxonomic classification.</title>
        <authorList>
            <person name="Goeker M."/>
        </authorList>
    </citation>
    <scope>NUCLEOTIDE SEQUENCE [LARGE SCALE GENOMIC DNA]</scope>
    <source>
        <strain evidence="7 8">DSM 103725</strain>
    </source>
</reference>
<gene>
    <name evidence="7" type="ORF">HNQ40_001461</name>
</gene>
<sequence length="216" mass="23001">MGPVLESLRLSIEGELGVELQLNLAGSGTLTRQVLEGAPADLVILAHPQWMDPLIEAQRVLPSDIEDVAGNRLVIVGRGEPIELAQLRDPRFARIAIGDPASVPAGRYAEQAIRHAGVWDEVEPRLIPTADVRAALRYALSGDVGAAVVYRSDLTGIQDGDGFGVLCLVDPAGHDPIVVTAGVVDGSPGGTRLLEWLRREPAQQRMAEAGFDSVPR</sequence>
<evidence type="ECO:0000256" key="4">
    <source>
        <dbReference type="ARBA" id="ARBA00022729"/>
    </source>
</evidence>
<dbReference type="Proteomes" id="UP000541810">
    <property type="component" value="Unassembled WGS sequence"/>
</dbReference>
<dbReference type="NCBIfam" id="TIGR01256">
    <property type="entry name" value="modA"/>
    <property type="match status" value="1"/>
</dbReference>
<comment type="similarity">
    <text evidence="1">Belongs to the bacterial solute-binding protein ModA family.</text>
</comment>
<dbReference type="PANTHER" id="PTHR30632">
    <property type="entry name" value="MOLYBDATE-BINDING PERIPLASMIC PROTEIN"/>
    <property type="match status" value="1"/>
</dbReference>
<dbReference type="PANTHER" id="PTHR30632:SF0">
    <property type="entry name" value="SULFATE-BINDING PROTEIN"/>
    <property type="match status" value="1"/>
</dbReference>
<feature type="binding site" evidence="6">
    <location>
        <position position="27"/>
    </location>
    <ligand>
        <name>molybdate</name>
        <dbReference type="ChEBI" id="CHEBI:36264"/>
    </ligand>
</feature>
<comment type="caution">
    <text evidence="7">The sequence shown here is derived from an EMBL/GenBank/DDBJ whole genome shotgun (WGS) entry which is preliminary data.</text>
</comment>
<proteinExistence type="inferred from homology"/>
<keyword evidence="2 6" id="KW-0500">Molybdenum</keyword>
<evidence type="ECO:0000256" key="5">
    <source>
        <dbReference type="ARBA" id="ARBA00062515"/>
    </source>
</evidence>
<dbReference type="Pfam" id="PF13531">
    <property type="entry name" value="SBP_bac_11"/>
    <property type="match status" value="1"/>
</dbReference>
<accession>A0A7X0H8A6</accession>
<feature type="binding site" evidence="6">
    <location>
        <position position="105"/>
    </location>
    <ligand>
        <name>molybdate</name>
        <dbReference type="ChEBI" id="CHEBI:36264"/>
    </ligand>
</feature>
<feature type="binding site" evidence="6">
    <location>
        <position position="132"/>
    </location>
    <ligand>
        <name>molybdate</name>
        <dbReference type="ChEBI" id="CHEBI:36264"/>
    </ligand>
</feature>
<dbReference type="FunFam" id="3.40.190.10:FF:000035">
    <property type="entry name" value="Molybdate ABC transporter substrate-binding protein"/>
    <property type="match status" value="1"/>
</dbReference>
<evidence type="ECO:0000256" key="6">
    <source>
        <dbReference type="PIRSR" id="PIRSR004846-1"/>
    </source>
</evidence>
<name>A0A7X0H8A6_9BACT</name>
<dbReference type="Gene3D" id="3.40.190.10">
    <property type="entry name" value="Periplasmic binding protein-like II"/>
    <property type="match status" value="2"/>
</dbReference>
<dbReference type="AlphaFoldDB" id="A0A7X0H8A6"/>
<keyword evidence="4" id="KW-0732">Signal</keyword>
<organism evidence="7 8">
    <name type="scientific">Algisphaera agarilytica</name>
    <dbReference type="NCBI Taxonomy" id="1385975"/>
    <lineage>
        <taxon>Bacteria</taxon>
        <taxon>Pseudomonadati</taxon>
        <taxon>Planctomycetota</taxon>
        <taxon>Phycisphaerae</taxon>
        <taxon>Phycisphaerales</taxon>
        <taxon>Phycisphaeraceae</taxon>
        <taxon>Algisphaera</taxon>
    </lineage>
</organism>
<comment type="subunit">
    <text evidence="5">The complex is composed of two ATP-binding proteins (ModC), two transmembrane proteins (ModB) and a solute-binding protein (ModA).</text>
</comment>
<protein>
    <submittedName>
        <fullName evidence="7">Molybdate transport system substrate-binding protein</fullName>
    </submittedName>
</protein>
<evidence type="ECO:0000256" key="3">
    <source>
        <dbReference type="ARBA" id="ARBA00022723"/>
    </source>
</evidence>
<feature type="binding site" evidence="6">
    <location>
        <position position="150"/>
    </location>
    <ligand>
        <name>molybdate</name>
        <dbReference type="ChEBI" id="CHEBI:36264"/>
    </ligand>
</feature>
<keyword evidence="8" id="KW-1185">Reference proteome</keyword>
<dbReference type="GO" id="GO:1901359">
    <property type="term" value="F:tungstate binding"/>
    <property type="evidence" value="ECO:0007669"/>
    <property type="project" value="UniProtKB-ARBA"/>
</dbReference>
<dbReference type="EMBL" id="JACHGY010000001">
    <property type="protein sequence ID" value="MBB6429655.1"/>
    <property type="molecule type" value="Genomic_DNA"/>
</dbReference>
<keyword evidence="3 6" id="KW-0479">Metal-binding</keyword>
<evidence type="ECO:0000313" key="8">
    <source>
        <dbReference type="Proteomes" id="UP000541810"/>
    </source>
</evidence>
<evidence type="ECO:0000313" key="7">
    <source>
        <dbReference type="EMBL" id="MBB6429655.1"/>
    </source>
</evidence>
<evidence type="ECO:0000256" key="2">
    <source>
        <dbReference type="ARBA" id="ARBA00022505"/>
    </source>
</evidence>
<dbReference type="InterPro" id="IPR050682">
    <property type="entry name" value="ModA/WtpA"/>
</dbReference>
<dbReference type="InterPro" id="IPR005950">
    <property type="entry name" value="ModA"/>
</dbReference>